<dbReference type="OrthoDB" id="28053at2759"/>
<feature type="non-terminal residue" evidence="6">
    <location>
        <position position="172"/>
    </location>
</feature>
<dbReference type="AlphaFoldDB" id="A0A4P9Y4J9"/>
<dbReference type="InterPro" id="IPR016024">
    <property type="entry name" value="ARM-type_fold"/>
</dbReference>
<dbReference type="Gene3D" id="1.25.10.10">
    <property type="entry name" value="Leucine-rich Repeat Variant"/>
    <property type="match status" value="1"/>
</dbReference>
<evidence type="ECO:0000256" key="1">
    <source>
        <dbReference type="ARBA" id="ARBA00004308"/>
    </source>
</evidence>
<dbReference type="GO" id="GO:0012505">
    <property type="term" value="C:endomembrane system"/>
    <property type="evidence" value="ECO:0007669"/>
    <property type="project" value="UniProtKB-SubCell"/>
</dbReference>
<evidence type="ECO:0000313" key="6">
    <source>
        <dbReference type="EMBL" id="RKP13592.1"/>
    </source>
</evidence>
<dbReference type="Pfam" id="PF01602">
    <property type="entry name" value="Adaptin_N"/>
    <property type="match status" value="1"/>
</dbReference>
<dbReference type="GO" id="GO:0016192">
    <property type="term" value="P:vesicle-mediated transport"/>
    <property type="evidence" value="ECO:0007669"/>
    <property type="project" value="InterPro"/>
</dbReference>
<evidence type="ECO:0000256" key="4">
    <source>
        <dbReference type="ARBA" id="ARBA00023136"/>
    </source>
</evidence>
<keyword evidence="7" id="KW-1185">Reference proteome</keyword>
<keyword evidence="3" id="KW-0653">Protein transport</keyword>
<dbReference type="InterPro" id="IPR011989">
    <property type="entry name" value="ARM-like"/>
</dbReference>
<protein>
    <submittedName>
        <fullName evidence="6">Clathrin/coatomer adaptor, adaptin-like protein</fullName>
    </submittedName>
</protein>
<evidence type="ECO:0000313" key="7">
    <source>
        <dbReference type="Proteomes" id="UP000267251"/>
    </source>
</evidence>
<name>A0A4P9Y4J9_9FUNG</name>
<proteinExistence type="predicted"/>
<dbReference type="SUPFAM" id="SSF48371">
    <property type="entry name" value="ARM repeat"/>
    <property type="match status" value="1"/>
</dbReference>
<reference evidence="7" key="1">
    <citation type="journal article" date="2018" name="Nat. Microbiol.">
        <title>Leveraging single-cell genomics to expand the fungal tree of life.</title>
        <authorList>
            <person name="Ahrendt S.R."/>
            <person name="Quandt C.A."/>
            <person name="Ciobanu D."/>
            <person name="Clum A."/>
            <person name="Salamov A."/>
            <person name="Andreopoulos B."/>
            <person name="Cheng J.F."/>
            <person name="Woyke T."/>
            <person name="Pelin A."/>
            <person name="Henrissat B."/>
            <person name="Reynolds N.K."/>
            <person name="Benny G.L."/>
            <person name="Smith M.E."/>
            <person name="James T.Y."/>
            <person name="Grigoriev I.V."/>
        </authorList>
    </citation>
    <scope>NUCLEOTIDE SEQUENCE [LARGE SCALE GENOMIC DNA]</scope>
</reference>
<evidence type="ECO:0000256" key="2">
    <source>
        <dbReference type="ARBA" id="ARBA00022448"/>
    </source>
</evidence>
<feature type="domain" description="Clathrin/coatomer adaptor adaptin-like N-terminal" evidence="5">
    <location>
        <begin position="20"/>
        <end position="170"/>
    </location>
</feature>
<keyword evidence="4" id="KW-0472">Membrane</keyword>
<dbReference type="EMBL" id="KZ987984">
    <property type="protein sequence ID" value="RKP13592.1"/>
    <property type="molecule type" value="Genomic_DNA"/>
</dbReference>
<gene>
    <name evidence="6" type="ORF">BJ684DRAFT_9847</name>
</gene>
<evidence type="ECO:0000256" key="3">
    <source>
        <dbReference type="ARBA" id="ARBA00022927"/>
    </source>
</evidence>
<accession>A0A4P9Y4J9</accession>
<keyword evidence="2" id="KW-0813">Transport</keyword>
<sequence length="172" mass="19249">MRGLTVFIADIRKCRVRELEERRINKELANIRAKFKQGGLDGYSRKKYVCKLLYCYILGWDVSFGHSETLHLIASSTFSEKQIGYLAATLFLTEEQDMAQLIINSVRKDLEDGSELVNCLALHAVANMGGRAMAESVVGGVQKLLVSPTSKSFVRKKAALCLLRIGRKHVDV</sequence>
<dbReference type="InterPro" id="IPR002553">
    <property type="entry name" value="Clathrin/coatomer_adapt-like_N"/>
</dbReference>
<dbReference type="PANTHER" id="PTHR22780">
    <property type="entry name" value="ADAPTIN, ALPHA/GAMMA/EPSILON"/>
    <property type="match status" value="1"/>
</dbReference>
<dbReference type="Proteomes" id="UP000267251">
    <property type="component" value="Unassembled WGS sequence"/>
</dbReference>
<dbReference type="GO" id="GO:0006886">
    <property type="term" value="P:intracellular protein transport"/>
    <property type="evidence" value="ECO:0007669"/>
    <property type="project" value="InterPro"/>
</dbReference>
<dbReference type="GO" id="GO:0030117">
    <property type="term" value="C:membrane coat"/>
    <property type="evidence" value="ECO:0007669"/>
    <property type="project" value="InterPro"/>
</dbReference>
<dbReference type="InterPro" id="IPR050840">
    <property type="entry name" value="Adaptor_Complx_Large_Subunit"/>
</dbReference>
<evidence type="ECO:0000259" key="5">
    <source>
        <dbReference type="Pfam" id="PF01602"/>
    </source>
</evidence>
<organism evidence="6 7">
    <name type="scientific">Piptocephalis cylindrospora</name>
    <dbReference type="NCBI Taxonomy" id="1907219"/>
    <lineage>
        <taxon>Eukaryota</taxon>
        <taxon>Fungi</taxon>
        <taxon>Fungi incertae sedis</taxon>
        <taxon>Zoopagomycota</taxon>
        <taxon>Zoopagomycotina</taxon>
        <taxon>Zoopagomycetes</taxon>
        <taxon>Zoopagales</taxon>
        <taxon>Piptocephalidaceae</taxon>
        <taxon>Piptocephalis</taxon>
    </lineage>
</organism>
<comment type="subcellular location">
    <subcellularLocation>
        <location evidence="1">Endomembrane system</location>
    </subcellularLocation>
</comment>